<protein>
    <recommendedName>
        <fullName evidence="3">Serine protease</fullName>
    </recommendedName>
</protein>
<dbReference type="InterPro" id="IPR043504">
    <property type="entry name" value="Peptidase_S1_PA_chymotrypsin"/>
</dbReference>
<dbReference type="AlphaFoldDB" id="A0A0W8FY18"/>
<sequence>MKNLKILKADLIWNGILFLIIATIFTACTSDTKIRMAAYPELFDGKYDSEFPSRNSSEQLEEIANSIRLVNSIAFYRTYNFSLKDSIATASISSGDFKKFLSSSSTFEETASGTGTLIYNNNNTLAILTCAHVINFPDSIKTFYLTDEGKRSGFLKSFSVIVKQDIYVVPSYEEGSFEVILEDKELDAAILKKKITNEPKIKSKVFNLPLGNAEELNWGTFVYVFGFPANYKMISKAIVSSPNYDKKSSFIIDAVSNQGLSGGIVLAIRDGVPNFELVGMVLSAPAAYEYVLRPHRDSEVVIGSEYKGALIPDAQRNIKYGITKVLSIEAILSLIEKNKTLLQKNDIFSGLLFR</sequence>
<dbReference type="EMBL" id="LNQE01000603">
    <property type="protein sequence ID" value="KUG25773.1"/>
    <property type="molecule type" value="Genomic_DNA"/>
</dbReference>
<evidence type="ECO:0000256" key="1">
    <source>
        <dbReference type="SAM" id="Phobius"/>
    </source>
</evidence>
<keyword evidence="1" id="KW-1133">Transmembrane helix</keyword>
<dbReference type="InterPro" id="IPR009003">
    <property type="entry name" value="Peptidase_S1_PA"/>
</dbReference>
<dbReference type="SUPFAM" id="SSF50494">
    <property type="entry name" value="Trypsin-like serine proteases"/>
    <property type="match status" value="1"/>
</dbReference>
<dbReference type="Gene3D" id="2.40.10.10">
    <property type="entry name" value="Trypsin-like serine proteases"/>
    <property type="match status" value="2"/>
</dbReference>
<keyword evidence="1" id="KW-0472">Membrane</keyword>
<keyword evidence="1" id="KW-0812">Transmembrane</keyword>
<reference evidence="2" key="1">
    <citation type="journal article" date="2015" name="Proc. Natl. Acad. Sci. U.S.A.">
        <title>Networks of energetic and metabolic interactions define dynamics in microbial communities.</title>
        <authorList>
            <person name="Embree M."/>
            <person name="Liu J.K."/>
            <person name="Al-Bassam M.M."/>
            <person name="Zengler K."/>
        </authorList>
    </citation>
    <scope>NUCLEOTIDE SEQUENCE</scope>
</reference>
<proteinExistence type="predicted"/>
<feature type="transmembrane region" description="Helical" evidence="1">
    <location>
        <begin position="12"/>
        <end position="29"/>
    </location>
</feature>
<dbReference type="Pfam" id="PF13365">
    <property type="entry name" value="Trypsin_2"/>
    <property type="match status" value="1"/>
</dbReference>
<name>A0A0W8FY18_9ZZZZ</name>
<accession>A0A0W8FY18</accession>
<evidence type="ECO:0008006" key="3">
    <source>
        <dbReference type="Google" id="ProtNLM"/>
    </source>
</evidence>
<gene>
    <name evidence="2" type="ORF">ASZ90_004396</name>
</gene>
<comment type="caution">
    <text evidence="2">The sequence shown here is derived from an EMBL/GenBank/DDBJ whole genome shotgun (WGS) entry which is preliminary data.</text>
</comment>
<organism evidence="2">
    <name type="scientific">hydrocarbon metagenome</name>
    <dbReference type="NCBI Taxonomy" id="938273"/>
    <lineage>
        <taxon>unclassified sequences</taxon>
        <taxon>metagenomes</taxon>
        <taxon>ecological metagenomes</taxon>
    </lineage>
</organism>
<dbReference type="PROSITE" id="PS51257">
    <property type="entry name" value="PROKAR_LIPOPROTEIN"/>
    <property type="match status" value="1"/>
</dbReference>
<evidence type="ECO:0000313" key="2">
    <source>
        <dbReference type="EMBL" id="KUG25773.1"/>
    </source>
</evidence>